<dbReference type="PROSITE" id="PS50005">
    <property type="entry name" value="TPR"/>
    <property type="match status" value="1"/>
</dbReference>
<organism evidence="2 3">
    <name type="scientific">Shouchella rhizosphaerae</name>
    <dbReference type="NCBI Taxonomy" id="866786"/>
    <lineage>
        <taxon>Bacteria</taxon>
        <taxon>Bacillati</taxon>
        <taxon>Bacillota</taxon>
        <taxon>Bacilli</taxon>
        <taxon>Bacillales</taxon>
        <taxon>Bacillaceae</taxon>
        <taxon>Shouchella</taxon>
    </lineage>
</organism>
<reference evidence="2 3" key="1">
    <citation type="submission" date="2024-01" db="EMBL/GenBank/DDBJ databases">
        <title>Culturomics analysis of mouse respiratory tract.</title>
        <authorList>
            <person name="Phillips A.M."/>
            <person name="Collette N.M."/>
            <person name="Mageeney C.M."/>
            <person name="Sinha A."/>
            <person name="Hern K.E."/>
            <person name="Arkin A.P."/>
            <person name="Williams K.P."/>
            <person name="Branda S."/>
        </authorList>
    </citation>
    <scope>NUCLEOTIDE SEQUENCE [LARGE SCALE GENOMIC DNA]</scope>
    <source>
        <strain evidence="2 3">CP20</strain>
    </source>
</reference>
<feature type="repeat" description="TPR" evidence="1">
    <location>
        <begin position="134"/>
        <end position="167"/>
    </location>
</feature>
<keyword evidence="2" id="KW-0808">Transferase</keyword>
<dbReference type="InterPro" id="IPR011990">
    <property type="entry name" value="TPR-like_helical_dom_sf"/>
</dbReference>
<dbReference type="RefSeq" id="WP_035202939.1">
    <property type="nucleotide sequence ID" value="NZ_CP144921.1"/>
</dbReference>
<sequence>MSTDIAPEMLGAKIVEWYRCIVARDMEQVITLKNEVERFVETTEIHDEKVLSFYSLVMFRYQLLMEDFQKRKVAFPDLEIIRDKDFYNDKLLKFLYYFVHGQAEFYQGRYKSAIRLYHIAEGLVNHIQDKAEKAEFFYRLGESYYRIDQYTFAVAYIEQAIDLFEQQQFNKEKFLNCKLLLAAINTELSLFDKAEFVYQSVLSEAKAFPTTHALVLRSLGMNRTRQHKLEEARQYFIQALNTGDHRESVAGMKSSWDLANILFRLQRDYKYALSLLQEAKAKAESLNNEEYIVRCSITETLFVKGGVDETLLQLMKTLEEHELYFEYDEMIEEIILYYQERDDLHKAISFTILKKLQTLKRSYLQTFSDEL</sequence>
<dbReference type="SUPFAM" id="SSF48452">
    <property type="entry name" value="TPR-like"/>
    <property type="match status" value="1"/>
</dbReference>
<dbReference type="SMART" id="SM00028">
    <property type="entry name" value="TPR"/>
    <property type="match status" value="4"/>
</dbReference>
<accession>A0ABZ2CYM6</accession>
<proteinExistence type="predicted"/>
<name>A0ABZ2CYM6_9BACI</name>
<protein>
    <submittedName>
        <fullName evidence="2">Modification methylase CeqI</fullName>
    </submittedName>
</protein>
<keyword evidence="3" id="KW-1185">Reference proteome</keyword>
<dbReference type="Gene3D" id="1.25.40.10">
    <property type="entry name" value="Tetratricopeptide repeat domain"/>
    <property type="match status" value="1"/>
</dbReference>
<dbReference type="Pfam" id="PF18801">
    <property type="entry name" value="RapH_N"/>
    <property type="match status" value="1"/>
</dbReference>
<evidence type="ECO:0000313" key="3">
    <source>
        <dbReference type="Proteomes" id="UP001341136"/>
    </source>
</evidence>
<dbReference type="GO" id="GO:0032259">
    <property type="term" value="P:methylation"/>
    <property type="evidence" value="ECO:0007669"/>
    <property type="project" value="UniProtKB-KW"/>
</dbReference>
<keyword evidence="1" id="KW-0802">TPR repeat</keyword>
<gene>
    <name evidence="2" type="ORF">V5G21_04865</name>
</gene>
<dbReference type="EMBL" id="CP144921">
    <property type="protein sequence ID" value="WWA31135.1"/>
    <property type="molecule type" value="Genomic_DNA"/>
</dbReference>
<dbReference type="GO" id="GO:0008168">
    <property type="term" value="F:methyltransferase activity"/>
    <property type="evidence" value="ECO:0007669"/>
    <property type="project" value="UniProtKB-KW"/>
</dbReference>
<dbReference type="InterPro" id="IPR019734">
    <property type="entry name" value="TPR_rpt"/>
</dbReference>
<keyword evidence="2" id="KW-0489">Methyltransferase</keyword>
<evidence type="ECO:0000256" key="1">
    <source>
        <dbReference type="PROSITE-ProRule" id="PRU00339"/>
    </source>
</evidence>
<evidence type="ECO:0000313" key="2">
    <source>
        <dbReference type="EMBL" id="WWA31135.1"/>
    </source>
</evidence>
<dbReference type="Proteomes" id="UP001341136">
    <property type="component" value="Chromosome"/>
</dbReference>